<dbReference type="SUPFAM" id="SSF53335">
    <property type="entry name" value="S-adenosyl-L-methionine-dependent methyltransferases"/>
    <property type="match status" value="1"/>
</dbReference>
<accession>A0AAW0AKV7</accession>
<evidence type="ECO:0000313" key="4">
    <source>
        <dbReference type="Proteomes" id="UP001362999"/>
    </source>
</evidence>
<gene>
    <name evidence="3" type="ORF">R3P38DRAFT_3207168</name>
</gene>
<comment type="caution">
    <text evidence="3">The sequence shown here is derived from an EMBL/GenBank/DDBJ whole genome shotgun (WGS) entry which is preliminary data.</text>
</comment>
<dbReference type="InterPro" id="IPR029063">
    <property type="entry name" value="SAM-dependent_MTases_sf"/>
</dbReference>
<dbReference type="Proteomes" id="UP001362999">
    <property type="component" value="Unassembled WGS sequence"/>
</dbReference>
<dbReference type="Pfam" id="PF13649">
    <property type="entry name" value="Methyltransf_25"/>
    <property type="match status" value="1"/>
</dbReference>
<proteinExistence type="predicted"/>
<protein>
    <recommendedName>
        <fullName evidence="2">Methyltransferase domain-containing protein</fullName>
    </recommendedName>
</protein>
<dbReference type="EMBL" id="JAWWNJ010000060">
    <property type="protein sequence ID" value="KAK7013216.1"/>
    <property type="molecule type" value="Genomic_DNA"/>
</dbReference>
<feature type="domain" description="Methyltransferase" evidence="2">
    <location>
        <begin position="299"/>
        <end position="391"/>
    </location>
</feature>
<dbReference type="PANTHER" id="PTHR43591">
    <property type="entry name" value="METHYLTRANSFERASE"/>
    <property type="match status" value="1"/>
</dbReference>
<keyword evidence="4" id="KW-1185">Reference proteome</keyword>
<feature type="region of interest" description="Disordered" evidence="1">
    <location>
        <begin position="190"/>
        <end position="216"/>
    </location>
</feature>
<dbReference type="Gene3D" id="3.40.50.150">
    <property type="entry name" value="Vaccinia Virus protein VP39"/>
    <property type="match status" value="1"/>
</dbReference>
<evidence type="ECO:0000256" key="1">
    <source>
        <dbReference type="SAM" id="MobiDB-lite"/>
    </source>
</evidence>
<evidence type="ECO:0000259" key="2">
    <source>
        <dbReference type="Pfam" id="PF13649"/>
    </source>
</evidence>
<sequence>MSECLLSIPPEVRGIILDFCFPPPQTYVQIVPYERSLPACGLNLPVELYLVCKLITSELGPLPARLQRLDFTYIIRGPLLLFSWRFSLQLGVKPLIDPIFFPLIMRYAERVRLVGAFPRRVVVGPGVSPITVLTPGLDCALKVLEVQPCCWRLRDVALVMFSYLSPLTTHPDVAKRLKVRLVWDPNDPLVDDEDVDQAQSGRGRDNTSTSDHPADETSFRKIEAWLERYQDVADMGHRRDKSKHSPSQRMPVESAYTYKTAEEPNEKTRLDDLHIALREFQNSQKDFAPEIYAIPPRRILDIGCGSGAWAFDAARTFPEAEVVAADAAQTLQNGHRSSLPGNMRFQQVDVTKPLPFELGSFDIVHARLLFIHVPNAEDALRRTADLVKKGGWLFIEDIDFYKAIQTGGPTVSKVLSIWTKIAESRGADPSFGSKIEPIVRNIEFLSDVRIQKVMIPLCNASSTTSELAKVGAGVRLTLTRLATDWGETFTEQGITRELAREYTSEMESGSFDIFLENDFVWARRK</sequence>
<evidence type="ECO:0000313" key="3">
    <source>
        <dbReference type="EMBL" id="KAK7013216.1"/>
    </source>
</evidence>
<dbReference type="CDD" id="cd02440">
    <property type="entry name" value="AdoMet_MTases"/>
    <property type="match status" value="1"/>
</dbReference>
<organism evidence="3 4">
    <name type="scientific">Favolaschia claudopus</name>
    <dbReference type="NCBI Taxonomy" id="2862362"/>
    <lineage>
        <taxon>Eukaryota</taxon>
        <taxon>Fungi</taxon>
        <taxon>Dikarya</taxon>
        <taxon>Basidiomycota</taxon>
        <taxon>Agaricomycotina</taxon>
        <taxon>Agaricomycetes</taxon>
        <taxon>Agaricomycetidae</taxon>
        <taxon>Agaricales</taxon>
        <taxon>Marasmiineae</taxon>
        <taxon>Mycenaceae</taxon>
        <taxon>Favolaschia</taxon>
    </lineage>
</organism>
<name>A0AAW0AKV7_9AGAR</name>
<reference evidence="3 4" key="1">
    <citation type="journal article" date="2024" name="J Genomics">
        <title>Draft genome sequencing and assembly of Favolaschia claudopus CIRM-BRFM 2984 isolated from oak limbs.</title>
        <authorList>
            <person name="Navarro D."/>
            <person name="Drula E."/>
            <person name="Chaduli D."/>
            <person name="Cazenave R."/>
            <person name="Ahrendt S."/>
            <person name="Wang J."/>
            <person name="Lipzen A."/>
            <person name="Daum C."/>
            <person name="Barry K."/>
            <person name="Grigoriev I.V."/>
            <person name="Favel A."/>
            <person name="Rosso M.N."/>
            <person name="Martin F."/>
        </authorList>
    </citation>
    <scope>NUCLEOTIDE SEQUENCE [LARGE SCALE GENOMIC DNA]</scope>
    <source>
        <strain evidence="3 4">CIRM-BRFM 2984</strain>
    </source>
</reference>
<dbReference type="AlphaFoldDB" id="A0AAW0AKV7"/>
<dbReference type="InterPro" id="IPR041698">
    <property type="entry name" value="Methyltransf_25"/>
</dbReference>